<gene>
    <name evidence="1" type="ORF">ATANTOWER_018341</name>
</gene>
<organism evidence="1 2">
    <name type="scientific">Ataeniobius toweri</name>
    <dbReference type="NCBI Taxonomy" id="208326"/>
    <lineage>
        <taxon>Eukaryota</taxon>
        <taxon>Metazoa</taxon>
        <taxon>Chordata</taxon>
        <taxon>Craniata</taxon>
        <taxon>Vertebrata</taxon>
        <taxon>Euteleostomi</taxon>
        <taxon>Actinopterygii</taxon>
        <taxon>Neopterygii</taxon>
        <taxon>Teleostei</taxon>
        <taxon>Neoteleostei</taxon>
        <taxon>Acanthomorphata</taxon>
        <taxon>Ovalentaria</taxon>
        <taxon>Atherinomorphae</taxon>
        <taxon>Cyprinodontiformes</taxon>
        <taxon>Goodeidae</taxon>
        <taxon>Ataeniobius</taxon>
    </lineage>
</organism>
<keyword evidence="2" id="KW-1185">Reference proteome</keyword>
<sequence>MLLCVSWTPLIPGWYLLSTQTYCSNPNVRLLRTCAGEVPTLGICGTWHGFHPLLPLLLLQAQFLSGPLRREEPHHLTPQKSSKKVFF</sequence>
<protein>
    <recommendedName>
        <fullName evidence="3">Secreted protein</fullName>
    </recommendedName>
</protein>
<dbReference type="EMBL" id="JAHUTI010033303">
    <property type="protein sequence ID" value="MED6243317.1"/>
    <property type="molecule type" value="Genomic_DNA"/>
</dbReference>
<evidence type="ECO:0008006" key="3">
    <source>
        <dbReference type="Google" id="ProtNLM"/>
    </source>
</evidence>
<comment type="caution">
    <text evidence="1">The sequence shown here is derived from an EMBL/GenBank/DDBJ whole genome shotgun (WGS) entry which is preliminary data.</text>
</comment>
<proteinExistence type="predicted"/>
<evidence type="ECO:0000313" key="2">
    <source>
        <dbReference type="Proteomes" id="UP001345963"/>
    </source>
</evidence>
<name>A0ABU7AYI4_9TELE</name>
<accession>A0ABU7AYI4</accession>
<reference evidence="1 2" key="1">
    <citation type="submission" date="2021-07" db="EMBL/GenBank/DDBJ databases">
        <authorList>
            <person name="Palmer J.M."/>
        </authorList>
    </citation>
    <scope>NUCLEOTIDE SEQUENCE [LARGE SCALE GENOMIC DNA]</scope>
    <source>
        <strain evidence="1 2">AT_MEX2019</strain>
        <tissue evidence="1">Muscle</tissue>
    </source>
</reference>
<dbReference type="Proteomes" id="UP001345963">
    <property type="component" value="Unassembled WGS sequence"/>
</dbReference>
<evidence type="ECO:0000313" key="1">
    <source>
        <dbReference type="EMBL" id="MED6243317.1"/>
    </source>
</evidence>